<evidence type="ECO:0000313" key="2">
    <source>
        <dbReference type="EMBL" id="TWP54256.1"/>
    </source>
</evidence>
<feature type="transmembrane region" description="Helical" evidence="1">
    <location>
        <begin position="166"/>
        <end position="186"/>
    </location>
</feature>
<keyword evidence="1" id="KW-0472">Membrane</keyword>
<sequence length="708" mass="76787">MNDDDGPLLGAIASAFTQPDIRWGIDESTLTKSELRRAVSQEHSVRAVANAQELAYAELELWQRRGFARGLAALKWVLDRLFWFVSGVVAGATACAPAIWVHDVTGSWWHAALVSGFLLAPPVLAGVRRRFVPIMSPALREPVLSLTPYAVVGVIAVWTAPTIEPYRYWVLAGMGGAAVLGVFRRLENPLRLRRRDSLVALSVRKEWEQVLLTDGVLPFLRRTLNAHIGPRYAPTLAIPDSPGLRTSHAQAMHVHTPSGVELTRIVTTRGRGSIALAGPRGSGKTSLMRAFCDGRYRERERLPDLTLVVSAPVRYEPKEFVLHLYAALCRRVIEYARGQDPDAPDPAKLFRRRGNSFRPESMGLHGVWNRPTRIADLADLAVARLFTVRALQTYTGEIAGKAGRAGVELSGKRSVAVATRALTYPEIVDELSEFLRQVASTLQSEPAVGGVLPGRVIVGIDELDRLGTGEQAAAFLNEIKAIFGASGCFFLVSVSEDAMYQFDLASPGLRTVFDSSFDEVVRVGHLSLDSARALLDHQTVGLPRQFSALVHVLSGGIPRDLVRYSAALADLRDLSLEDVTRTLAGQDLDRVCRSAAHAVGPQNPALFGLLADRPPLSDAELSRYAGRLLEVPDSSGLRDVVAANVALLATVLAVFTSDLGAEDRPFDRLAEVKRDSGVSPVAALSRLNDCRAALGLPPLPRAGRADVP</sequence>
<organism evidence="2 3">
    <name type="scientific">Lentzea tibetensis</name>
    <dbReference type="NCBI Taxonomy" id="2591470"/>
    <lineage>
        <taxon>Bacteria</taxon>
        <taxon>Bacillati</taxon>
        <taxon>Actinomycetota</taxon>
        <taxon>Actinomycetes</taxon>
        <taxon>Pseudonocardiales</taxon>
        <taxon>Pseudonocardiaceae</taxon>
        <taxon>Lentzea</taxon>
    </lineage>
</organism>
<gene>
    <name evidence="2" type="ORF">FKR81_01490</name>
</gene>
<dbReference type="Gene3D" id="3.40.50.300">
    <property type="entry name" value="P-loop containing nucleotide triphosphate hydrolases"/>
    <property type="match status" value="1"/>
</dbReference>
<keyword evidence="1" id="KW-0812">Transmembrane</keyword>
<feature type="transmembrane region" description="Helical" evidence="1">
    <location>
        <begin position="139"/>
        <end position="160"/>
    </location>
</feature>
<dbReference type="Proteomes" id="UP000316639">
    <property type="component" value="Unassembled WGS sequence"/>
</dbReference>
<reference evidence="2 3" key="1">
    <citation type="submission" date="2019-07" db="EMBL/GenBank/DDBJ databases">
        <title>Lentzea xizangensis sp. nov., isolated from Qinghai-Tibetan Plateau Soils.</title>
        <authorList>
            <person name="Huang J."/>
        </authorList>
    </citation>
    <scope>NUCLEOTIDE SEQUENCE [LARGE SCALE GENOMIC DNA]</scope>
    <source>
        <strain evidence="2 3">FXJ1.1311</strain>
    </source>
</reference>
<feature type="transmembrane region" description="Helical" evidence="1">
    <location>
        <begin position="107"/>
        <end position="127"/>
    </location>
</feature>
<feature type="transmembrane region" description="Helical" evidence="1">
    <location>
        <begin position="81"/>
        <end position="101"/>
    </location>
</feature>
<name>A0A563F2Q0_9PSEU</name>
<keyword evidence="1" id="KW-1133">Transmembrane helix</keyword>
<accession>A0A563F2Q0</accession>
<dbReference type="OrthoDB" id="5150226at2"/>
<protein>
    <submittedName>
        <fullName evidence="2">Uncharacterized protein</fullName>
    </submittedName>
</protein>
<dbReference type="EMBL" id="VOBR01000001">
    <property type="protein sequence ID" value="TWP54256.1"/>
    <property type="molecule type" value="Genomic_DNA"/>
</dbReference>
<comment type="caution">
    <text evidence="2">The sequence shown here is derived from an EMBL/GenBank/DDBJ whole genome shotgun (WGS) entry which is preliminary data.</text>
</comment>
<dbReference type="InterPro" id="IPR027417">
    <property type="entry name" value="P-loop_NTPase"/>
</dbReference>
<dbReference type="SUPFAM" id="SSF52540">
    <property type="entry name" value="P-loop containing nucleoside triphosphate hydrolases"/>
    <property type="match status" value="1"/>
</dbReference>
<dbReference type="AlphaFoldDB" id="A0A563F2Q0"/>
<dbReference type="CDD" id="cd00882">
    <property type="entry name" value="Ras_like_GTPase"/>
    <property type="match status" value="1"/>
</dbReference>
<evidence type="ECO:0000256" key="1">
    <source>
        <dbReference type="SAM" id="Phobius"/>
    </source>
</evidence>
<proteinExistence type="predicted"/>
<dbReference type="RefSeq" id="WP_146349039.1">
    <property type="nucleotide sequence ID" value="NZ_VOBR01000001.1"/>
</dbReference>
<evidence type="ECO:0000313" key="3">
    <source>
        <dbReference type="Proteomes" id="UP000316639"/>
    </source>
</evidence>
<keyword evidence="3" id="KW-1185">Reference proteome</keyword>